<evidence type="ECO:0000313" key="2">
    <source>
        <dbReference type="Proteomes" id="UP001595462"/>
    </source>
</evidence>
<comment type="caution">
    <text evidence="1">The sequence shown here is derived from an EMBL/GenBank/DDBJ whole genome shotgun (WGS) entry which is preliminary data.</text>
</comment>
<gene>
    <name evidence="1" type="ORF">ACFOSU_07815</name>
</gene>
<sequence>MNINTENSRVRPAHLPGLLIAMMIALSGCSTLGSGSLGSSPASSSVAAQPSVRDRLNDDYSELYSTADGLSQVDRIFYVKIESDDVQHVVRDITDYSGQLAQRMTTLTGEFPALAIDHDNTPPIIQAAHDAQKKATLKRFAPVVGDTGKVFERGILIRLLGAVDQQHYLAATLAEREPDAALAKIMANVSKRYAGFYEEIDTLLKKRFYR</sequence>
<protein>
    <recommendedName>
        <fullName evidence="3">DUF4142 domain-containing protein</fullName>
    </recommendedName>
</protein>
<accession>A0ABV7EPN3</accession>
<dbReference type="RefSeq" id="WP_380688166.1">
    <property type="nucleotide sequence ID" value="NZ_JBHRSS010000003.1"/>
</dbReference>
<dbReference type="Proteomes" id="UP001595462">
    <property type="component" value="Unassembled WGS sequence"/>
</dbReference>
<organism evidence="1 2">
    <name type="scientific">Salinisphaera aquimarina</name>
    <dbReference type="NCBI Taxonomy" id="2094031"/>
    <lineage>
        <taxon>Bacteria</taxon>
        <taxon>Pseudomonadati</taxon>
        <taxon>Pseudomonadota</taxon>
        <taxon>Gammaproteobacteria</taxon>
        <taxon>Salinisphaerales</taxon>
        <taxon>Salinisphaeraceae</taxon>
        <taxon>Salinisphaera</taxon>
    </lineage>
</organism>
<reference evidence="2" key="1">
    <citation type="journal article" date="2019" name="Int. J. Syst. Evol. Microbiol.">
        <title>The Global Catalogue of Microorganisms (GCM) 10K type strain sequencing project: providing services to taxonomists for standard genome sequencing and annotation.</title>
        <authorList>
            <consortium name="The Broad Institute Genomics Platform"/>
            <consortium name="The Broad Institute Genome Sequencing Center for Infectious Disease"/>
            <person name="Wu L."/>
            <person name="Ma J."/>
        </authorList>
    </citation>
    <scope>NUCLEOTIDE SEQUENCE [LARGE SCALE GENOMIC DNA]</scope>
    <source>
        <strain evidence="2">KCTC 52640</strain>
    </source>
</reference>
<keyword evidence="2" id="KW-1185">Reference proteome</keyword>
<dbReference type="EMBL" id="JBHRSS010000003">
    <property type="protein sequence ID" value="MFC3103795.1"/>
    <property type="molecule type" value="Genomic_DNA"/>
</dbReference>
<proteinExistence type="predicted"/>
<name>A0ABV7EPN3_9GAMM</name>
<evidence type="ECO:0008006" key="3">
    <source>
        <dbReference type="Google" id="ProtNLM"/>
    </source>
</evidence>
<evidence type="ECO:0000313" key="1">
    <source>
        <dbReference type="EMBL" id="MFC3103795.1"/>
    </source>
</evidence>